<evidence type="ECO:0000313" key="2">
    <source>
        <dbReference type="WBParaSite" id="PgR089_g024_t01"/>
    </source>
</evidence>
<evidence type="ECO:0000313" key="1">
    <source>
        <dbReference type="Proteomes" id="UP000887569"/>
    </source>
</evidence>
<protein>
    <submittedName>
        <fullName evidence="2">Uncharacterized protein</fullName>
    </submittedName>
</protein>
<dbReference type="WBParaSite" id="PgR089_g024_t01">
    <property type="protein sequence ID" value="PgR089_g024_t01"/>
    <property type="gene ID" value="PgR089_g024"/>
</dbReference>
<name>A0A915C4W6_PARUN</name>
<proteinExistence type="predicted"/>
<dbReference type="AlphaFoldDB" id="A0A915C4W6"/>
<organism evidence="1 2">
    <name type="scientific">Parascaris univalens</name>
    <name type="common">Nematode worm</name>
    <dbReference type="NCBI Taxonomy" id="6257"/>
    <lineage>
        <taxon>Eukaryota</taxon>
        <taxon>Metazoa</taxon>
        <taxon>Ecdysozoa</taxon>
        <taxon>Nematoda</taxon>
        <taxon>Chromadorea</taxon>
        <taxon>Rhabditida</taxon>
        <taxon>Spirurina</taxon>
        <taxon>Ascaridomorpha</taxon>
        <taxon>Ascaridoidea</taxon>
        <taxon>Ascarididae</taxon>
        <taxon>Parascaris</taxon>
    </lineage>
</organism>
<reference evidence="2" key="1">
    <citation type="submission" date="2022-11" db="UniProtKB">
        <authorList>
            <consortium name="WormBaseParasite"/>
        </authorList>
    </citation>
    <scope>IDENTIFICATION</scope>
</reference>
<keyword evidence="1" id="KW-1185">Reference proteome</keyword>
<accession>A0A915C4W6</accession>
<dbReference type="Proteomes" id="UP000887569">
    <property type="component" value="Unplaced"/>
</dbReference>
<sequence>AALIFDIFVPTVKMTFLPSTIRPTQIANTP</sequence>